<proteinExistence type="predicted"/>
<name>A0A4S3KPK6_9GAMM</name>
<sequence length="330" mass="37070">MMRVNVIAWDNGLGLSRHLRLLAGALRASGHDVTMTGLRRGNWRKLGRRIKLGTRNVWNHAFGDRGWARHDVNLLIEHIRPEFLPAARYNVLLPHPEWFLDSDRELLPRIDAVFAQTRHAIAIFEQLGQRVLYTGFTSEDRRDGAVPRERAFFHLAGRSQHKGTVRLLALWRKHPEWPRLTVVQNPKSATPGASAANIEHRIDYLDDAALQRLQNAHWFHLCPSETEGYGHYLVEAMGIGAVVLTTDAAPMNEFITSARGLLVACTRSGRQNLATTHYFDEAAMEQAVAQAIALSDADLARLGNAARTWFADNARAFPLRVDAALQALPH</sequence>
<reference evidence="2 3" key="1">
    <citation type="submission" date="2017-02" db="EMBL/GenBank/DDBJ databases">
        <title>Whole genome sequencing of Metallibacterium scheffleri DSM 24874 (T).</title>
        <authorList>
            <person name="Kumar S."/>
            <person name="Patil P."/>
            <person name="Patil P.B."/>
        </authorList>
    </citation>
    <scope>NUCLEOTIDE SEQUENCE [LARGE SCALE GENOMIC DNA]</scope>
    <source>
        <strain evidence="2 3">DSM 24874</strain>
    </source>
</reference>
<dbReference type="OrthoDB" id="654660at2"/>
<dbReference type="SUPFAM" id="SSF53756">
    <property type="entry name" value="UDP-Glycosyltransferase/glycogen phosphorylase"/>
    <property type="match status" value="1"/>
</dbReference>
<evidence type="ECO:0000313" key="2">
    <source>
        <dbReference type="EMBL" id="THD10937.1"/>
    </source>
</evidence>
<dbReference type="Gene3D" id="3.40.50.2000">
    <property type="entry name" value="Glycogen Phosphorylase B"/>
    <property type="match status" value="1"/>
</dbReference>
<organism evidence="2 3">
    <name type="scientific">Metallibacterium scheffleri</name>
    <dbReference type="NCBI Taxonomy" id="993689"/>
    <lineage>
        <taxon>Bacteria</taxon>
        <taxon>Pseudomonadati</taxon>
        <taxon>Pseudomonadota</taxon>
        <taxon>Gammaproteobacteria</taxon>
        <taxon>Lysobacterales</taxon>
        <taxon>Rhodanobacteraceae</taxon>
        <taxon>Metallibacterium</taxon>
    </lineage>
</organism>
<keyword evidence="3" id="KW-1185">Reference proteome</keyword>
<protein>
    <recommendedName>
        <fullName evidence="1">Glycosyl transferase family 1 domain-containing protein</fullName>
    </recommendedName>
</protein>
<evidence type="ECO:0000313" key="3">
    <source>
        <dbReference type="Proteomes" id="UP000307749"/>
    </source>
</evidence>
<comment type="caution">
    <text evidence="2">The sequence shown here is derived from an EMBL/GenBank/DDBJ whole genome shotgun (WGS) entry which is preliminary data.</text>
</comment>
<evidence type="ECO:0000259" key="1">
    <source>
        <dbReference type="Pfam" id="PF00534"/>
    </source>
</evidence>
<feature type="domain" description="Glycosyl transferase family 1" evidence="1">
    <location>
        <begin position="200"/>
        <end position="267"/>
    </location>
</feature>
<dbReference type="GO" id="GO:0016757">
    <property type="term" value="F:glycosyltransferase activity"/>
    <property type="evidence" value="ECO:0007669"/>
    <property type="project" value="InterPro"/>
</dbReference>
<dbReference type="STRING" id="993689.GCA_002077135_01272"/>
<dbReference type="EMBL" id="MWQO01000019">
    <property type="protein sequence ID" value="THD10937.1"/>
    <property type="molecule type" value="Genomic_DNA"/>
</dbReference>
<accession>A0A4S3KPK6</accession>
<dbReference type="AlphaFoldDB" id="A0A4S3KPK6"/>
<dbReference type="Proteomes" id="UP000307749">
    <property type="component" value="Unassembled WGS sequence"/>
</dbReference>
<dbReference type="Pfam" id="PF00534">
    <property type="entry name" value="Glycos_transf_1"/>
    <property type="match status" value="1"/>
</dbReference>
<gene>
    <name evidence="2" type="ORF">B1806_06115</name>
</gene>
<dbReference type="InterPro" id="IPR001296">
    <property type="entry name" value="Glyco_trans_1"/>
</dbReference>